<dbReference type="PROSITE" id="PS50931">
    <property type="entry name" value="HTH_LYSR"/>
    <property type="match status" value="1"/>
</dbReference>
<dbReference type="CDD" id="cd08414">
    <property type="entry name" value="PBP2_LTTR_aromatics_like"/>
    <property type="match status" value="1"/>
</dbReference>
<evidence type="ECO:0000313" key="8">
    <source>
        <dbReference type="Proteomes" id="UP000598297"/>
    </source>
</evidence>
<feature type="compositionally biased region" description="Gly residues" evidence="5">
    <location>
        <begin position="304"/>
        <end position="331"/>
    </location>
</feature>
<evidence type="ECO:0000256" key="2">
    <source>
        <dbReference type="ARBA" id="ARBA00023015"/>
    </source>
</evidence>
<dbReference type="PRINTS" id="PR00039">
    <property type="entry name" value="HTHLYSR"/>
</dbReference>
<dbReference type="Pfam" id="PF00126">
    <property type="entry name" value="HTH_1"/>
    <property type="match status" value="1"/>
</dbReference>
<dbReference type="GO" id="GO:0003700">
    <property type="term" value="F:DNA-binding transcription factor activity"/>
    <property type="evidence" value="ECO:0007669"/>
    <property type="project" value="InterPro"/>
</dbReference>
<dbReference type="Proteomes" id="UP000598297">
    <property type="component" value="Unassembled WGS sequence"/>
</dbReference>
<keyword evidence="2" id="KW-0805">Transcription regulation</keyword>
<keyword evidence="3" id="KW-0238">DNA-binding</keyword>
<evidence type="ECO:0000313" key="7">
    <source>
        <dbReference type="EMBL" id="NBE55195.1"/>
    </source>
</evidence>
<dbReference type="EMBL" id="JAAAHS010000292">
    <property type="protein sequence ID" value="NBE55195.1"/>
    <property type="molecule type" value="Genomic_DNA"/>
</dbReference>
<sequence length="331" mass="34932">MDVDSRLLRSFVAVAEEGNLTRAAERLFLSQPALTKQIKQLEQLLGAELFVRSRSGMALTGPGRALAVRAPDVLAAVDSAVRETRSAERAAARVLRVGFLASAANEATQEIVADFSRRRPGLRVELRQAAWSNPTAGLADGEVDAALLRLPFPGQDRYRVEVLLTEDRVAVLPVTHRLAGRERLEFRELWDEPFVAAPPTTGPWCDYWLAVDAREGHPVRIGAVTDQPDEWLNAIANGYGIALAPASAARFYARPGVVYVPVDGISPTSVGVARSPADDENPVVADFVRSCLRVAADPDEPGGTVSGGAASGATASGGGPSGGGRPGGQGP</sequence>
<feature type="region of interest" description="Disordered" evidence="5">
    <location>
        <begin position="296"/>
        <end position="331"/>
    </location>
</feature>
<evidence type="ECO:0000259" key="6">
    <source>
        <dbReference type="PROSITE" id="PS50931"/>
    </source>
</evidence>
<keyword evidence="4" id="KW-0804">Transcription</keyword>
<dbReference type="OrthoDB" id="79118at2"/>
<keyword evidence="8" id="KW-1185">Reference proteome</keyword>
<proteinExistence type="inferred from homology"/>
<dbReference type="Gene3D" id="1.10.10.10">
    <property type="entry name" value="Winged helix-like DNA-binding domain superfamily/Winged helix DNA-binding domain"/>
    <property type="match status" value="1"/>
</dbReference>
<evidence type="ECO:0000256" key="1">
    <source>
        <dbReference type="ARBA" id="ARBA00009437"/>
    </source>
</evidence>
<evidence type="ECO:0000256" key="5">
    <source>
        <dbReference type="SAM" id="MobiDB-lite"/>
    </source>
</evidence>
<comment type="similarity">
    <text evidence="1">Belongs to the LysR transcriptional regulatory family.</text>
</comment>
<protein>
    <submittedName>
        <fullName evidence="7">LysR family transcriptional regulator</fullName>
    </submittedName>
</protein>
<dbReference type="GO" id="GO:0032993">
    <property type="term" value="C:protein-DNA complex"/>
    <property type="evidence" value="ECO:0007669"/>
    <property type="project" value="TreeGrafter"/>
</dbReference>
<dbReference type="SUPFAM" id="SSF53850">
    <property type="entry name" value="Periplasmic binding protein-like II"/>
    <property type="match status" value="1"/>
</dbReference>
<dbReference type="AlphaFoldDB" id="A0A964XN78"/>
<dbReference type="InterPro" id="IPR000847">
    <property type="entry name" value="LysR_HTH_N"/>
</dbReference>
<dbReference type="InterPro" id="IPR036390">
    <property type="entry name" value="WH_DNA-bd_sf"/>
</dbReference>
<dbReference type="Pfam" id="PF03466">
    <property type="entry name" value="LysR_substrate"/>
    <property type="match status" value="1"/>
</dbReference>
<dbReference type="PANTHER" id="PTHR30346:SF0">
    <property type="entry name" value="HCA OPERON TRANSCRIPTIONAL ACTIVATOR HCAR"/>
    <property type="match status" value="1"/>
</dbReference>
<feature type="domain" description="HTH lysR-type" evidence="6">
    <location>
        <begin position="3"/>
        <end position="60"/>
    </location>
</feature>
<dbReference type="InterPro" id="IPR036388">
    <property type="entry name" value="WH-like_DNA-bd_sf"/>
</dbReference>
<reference evidence="7" key="1">
    <citation type="submission" date="2020-01" db="EMBL/GenBank/DDBJ databases">
        <title>Whole-genome analyses of novel actinobacteria.</title>
        <authorList>
            <person name="Sahin N."/>
        </authorList>
    </citation>
    <scope>NUCLEOTIDE SEQUENCE</scope>
    <source>
        <strain evidence="7">YC537</strain>
    </source>
</reference>
<dbReference type="RefSeq" id="WP_161702721.1">
    <property type="nucleotide sequence ID" value="NZ_JAAAHS010000292.1"/>
</dbReference>
<dbReference type="Gene3D" id="3.40.190.10">
    <property type="entry name" value="Periplasmic binding protein-like II"/>
    <property type="match status" value="2"/>
</dbReference>
<organism evidence="7 8">
    <name type="scientific">Streptomyces boluensis</name>
    <dbReference type="NCBI Taxonomy" id="1775135"/>
    <lineage>
        <taxon>Bacteria</taxon>
        <taxon>Bacillati</taxon>
        <taxon>Actinomycetota</taxon>
        <taxon>Actinomycetes</taxon>
        <taxon>Kitasatosporales</taxon>
        <taxon>Streptomycetaceae</taxon>
        <taxon>Streptomyces</taxon>
    </lineage>
</organism>
<name>A0A964XN78_9ACTN</name>
<evidence type="ECO:0000256" key="4">
    <source>
        <dbReference type="ARBA" id="ARBA00023163"/>
    </source>
</evidence>
<gene>
    <name evidence="7" type="ORF">GUY60_27975</name>
</gene>
<dbReference type="SUPFAM" id="SSF46785">
    <property type="entry name" value="Winged helix' DNA-binding domain"/>
    <property type="match status" value="1"/>
</dbReference>
<dbReference type="PANTHER" id="PTHR30346">
    <property type="entry name" value="TRANSCRIPTIONAL DUAL REGULATOR HCAR-RELATED"/>
    <property type="match status" value="1"/>
</dbReference>
<dbReference type="GO" id="GO:0003677">
    <property type="term" value="F:DNA binding"/>
    <property type="evidence" value="ECO:0007669"/>
    <property type="project" value="UniProtKB-KW"/>
</dbReference>
<dbReference type="InterPro" id="IPR005119">
    <property type="entry name" value="LysR_subst-bd"/>
</dbReference>
<comment type="caution">
    <text evidence="7">The sequence shown here is derived from an EMBL/GenBank/DDBJ whole genome shotgun (WGS) entry which is preliminary data.</text>
</comment>
<dbReference type="FunFam" id="1.10.10.10:FF:000001">
    <property type="entry name" value="LysR family transcriptional regulator"/>
    <property type="match status" value="1"/>
</dbReference>
<accession>A0A964XN78</accession>
<evidence type="ECO:0000256" key="3">
    <source>
        <dbReference type="ARBA" id="ARBA00023125"/>
    </source>
</evidence>